<keyword evidence="2" id="KW-1185">Reference proteome</keyword>
<protein>
    <submittedName>
        <fullName evidence="1">Uncharacterized protein</fullName>
    </submittedName>
</protein>
<name>A0ABQ9FHW8_TEGGR</name>
<organism evidence="1 2">
    <name type="scientific">Tegillarca granosa</name>
    <name type="common">Malaysian cockle</name>
    <name type="synonym">Anadara granosa</name>
    <dbReference type="NCBI Taxonomy" id="220873"/>
    <lineage>
        <taxon>Eukaryota</taxon>
        <taxon>Metazoa</taxon>
        <taxon>Spiralia</taxon>
        <taxon>Lophotrochozoa</taxon>
        <taxon>Mollusca</taxon>
        <taxon>Bivalvia</taxon>
        <taxon>Autobranchia</taxon>
        <taxon>Pteriomorphia</taxon>
        <taxon>Arcoida</taxon>
        <taxon>Arcoidea</taxon>
        <taxon>Arcidae</taxon>
        <taxon>Tegillarca</taxon>
    </lineage>
</organism>
<dbReference type="EMBL" id="JARBDR010000246">
    <property type="protein sequence ID" value="KAJ8316895.1"/>
    <property type="molecule type" value="Genomic_DNA"/>
</dbReference>
<proteinExistence type="predicted"/>
<accession>A0ABQ9FHW8</accession>
<evidence type="ECO:0000313" key="1">
    <source>
        <dbReference type="EMBL" id="KAJ8316895.1"/>
    </source>
</evidence>
<dbReference type="Proteomes" id="UP001217089">
    <property type="component" value="Unassembled WGS sequence"/>
</dbReference>
<gene>
    <name evidence="1" type="ORF">KUTeg_004799</name>
</gene>
<sequence length="118" mass="13514">MLSGNPLKDVFYSNEETKEVNHQCGVTKATQTDENGNDTQNLVRNLVSNLISQAVHEMLNMDCDEEASDFLPNIKILNASEVTSTERDKLNDIFCDILPTRKRNQKDVRNWNQNMEII</sequence>
<evidence type="ECO:0000313" key="2">
    <source>
        <dbReference type="Proteomes" id="UP001217089"/>
    </source>
</evidence>
<reference evidence="1 2" key="1">
    <citation type="submission" date="2022-12" db="EMBL/GenBank/DDBJ databases">
        <title>Chromosome-level genome of Tegillarca granosa.</title>
        <authorList>
            <person name="Kim J."/>
        </authorList>
    </citation>
    <scope>NUCLEOTIDE SEQUENCE [LARGE SCALE GENOMIC DNA]</scope>
    <source>
        <strain evidence="1">Teg-2019</strain>
        <tissue evidence="1">Adductor muscle</tissue>
    </source>
</reference>
<comment type="caution">
    <text evidence="1">The sequence shown here is derived from an EMBL/GenBank/DDBJ whole genome shotgun (WGS) entry which is preliminary data.</text>
</comment>